<gene>
    <name evidence="7" type="ORF">W822_06335</name>
</gene>
<evidence type="ECO:0000256" key="4">
    <source>
        <dbReference type="PROSITE-ProRule" id="PRU00335"/>
    </source>
</evidence>
<reference evidence="7 8" key="1">
    <citation type="journal article" date="2014" name="Genome Announc.">
        <title>Draft Genome Sequence of Advenella kashmirensis Strain W13003, a Polycyclic Aromatic Hydrocarbon-Degrading Bacterium.</title>
        <authorList>
            <person name="Wang X."/>
            <person name="Jin D."/>
            <person name="Zhou L."/>
            <person name="Wu L."/>
            <person name="An W."/>
            <person name="Zhao L."/>
        </authorList>
    </citation>
    <scope>NUCLEOTIDE SEQUENCE [LARGE SCALE GENOMIC DNA]</scope>
    <source>
        <strain evidence="7 8">W13003</strain>
    </source>
</reference>
<evidence type="ECO:0000256" key="1">
    <source>
        <dbReference type="ARBA" id="ARBA00023015"/>
    </source>
</evidence>
<dbReference type="HOGENOM" id="CLU_069356_16_1_4"/>
<evidence type="ECO:0000256" key="3">
    <source>
        <dbReference type="ARBA" id="ARBA00023163"/>
    </source>
</evidence>
<sequence>MNGKASSIKNKPAPRTSREGTSSRRASRSDGDATVQHIITEAGTLFAERGYAETTSKAICERAGVNMAAVNYHFGSRDGLYLILLKEVHREVMSLDFVRQIGDSAAAPSDKLYLLIEGLLRATYDAKSWHIRLWARELLAPSPLLSQIMEEDTLPKFEVLRDVLMELTGMPIKEPALLRAVLSVIGPVLMLLILDRELPTPIQPLYSHSVEDMARHMHTFSIAGLQAVAQQAGGSVARKSGSDVGGKGSSAD</sequence>
<dbReference type="PROSITE" id="PS50977">
    <property type="entry name" value="HTH_TETR_2"/>
    <property type="match status" value="1"/>
</dbReference>
<dbReference type="PATRIC" id="fig|1424334.3.peg.1262"/>
<dbReference type="AlphaFoldDB" id="V8QS68"/>
<evidence type="ECO:0000256" key="2">
    <source>
        <dbReference type="ARBA" id="ARBA00023125"/>
    </source>
</evidence>
<dbReference type="eggNOG" id="COG1309">
    <property type="taxonomic scope" value="Bacteria"/>
</dbReference>
<dbReference type="Gene3D" id="1.10.10.60">
    <property type="entry name" value="Homeodomain-like"/>
    <property type="match status" value="1"/>
</dbReference>
<dbReference type="InterPro" id="IPR001647">
    <property type="entry name" value="HTH_TetR"/>
</dbReference>
<feature type="region of interest" description="Disordered" evidence="5">
    <location>
        <begin position="1"/>
        <end position="33"/>
    </location>
</feature>
<dbReference type="InterPro" id="IPR015292">
    <property type="entry name" value="Tscrpt_reg_YbiH_C"/>
</dbReference>
<keyword evidence="1" id="KW-0805">Transcription regulation</keyword>
<feature type="compositionally biased region" description="Basic and acidic residues" evidence="5">
    <location>
        <begin position="16"/>
        <end position="31"/>
    </location>
</feature>
<name>V8QS68_9BURK</name>
<dbReference type="InterPro" id="IPR050109">
    <property type="entry name" value="HTH-type_TetR-like_transc_reg"/>
</dbReference>
<accession>V8QS68</accession>
<keyword evidence="2 4" id="KW-0238">DNA-binding</keyword>
<keyword evidence="3" id="KW-0804">Transcription</keyword>
<feature type="DNA-binding region" description="H-T-H motif" evidence="4">
    <location>
        <begin position="55"/>
        <end position="74"/>
    </location>
</feature>
<dbReference type="Pfam" id="PF00440">
    <property type="entry name" value="TetR_N"/>
    <property type="match status" value="1"/>
</dbReference>
<dbReference type="Proteomes" id="UP000018733">
    <property type="component" value="Unassembled WGS sequence"/>
</dbReference>
<dbReference type="SUPFAM" id="SSF46689">
    <property type="entry name" value="Homeodomain-like"/>
    <property type="match status" value="1"/>
</dbReference>
<dbReference type="STRING" id="1424334.W822_06335"/>
<evidence type="ECO:0000256" key="5">
    <source>
        <dbReference type="SAM" id="MobiDB-lite"/>
    </source>
</evidence>
<dbReference type="InterPro" id="IPR009057">
    <property type="entry name" value="Homeodomain-like_sf"/>
</dbReference>
<dbReference type="SUPFAM" id="SSF48498">
    <property type="entry name" value="Tetracyclin repressor-like, C-terminal domain"/>
    <property type="match status" value="1"/>
</dbReference>
<dbReference type="PRINTS" id="PR00455">
    <property type="entry name" value="HTHTETR"/>
</dbReference>
<dbReference type="OrthoDB" id="2356263at2"/>
<dbReference type="Pfam" id="PF09209">
    <property type="entry name" value="CecR_C"/>
    <property type="match status" value="1"/>
</dbReference>
<comment type="caution">
    <text evidence="7">The sequence shown here is derived from an EMBL/GenBank/DDBJ whole genome shotgun (WGS) entry which is preliminary data.</text>
</comment>
<keyword evidence="8" id="KW-1185">Reference proteome</keyword>
<dbReference type="RefSeq" id="WP_024004253.1">
    <property type="nucleotide sequence ID" value="NZ_KI650979.1"/>
</dbReference>
<evidence type="ECO:0000313" key="7">
    <source>
        <dbReference type="EMBL" id="ETF02477.1"/>
    </source>
</evidence>
<dbReference type="EMBL" id="AYXT01000009">
    <property type="protein sequence ID" value="ETF02477.1"/>
    <property type="molecule type" value="Genomic_DNA"/>
</dbReference>
<dbReference type="Gene3D" id="1.10.357.10">
    <property type="entry name" value="Tetracycline Repressor, domain 2"/>
    <property type="match status" value="1"/>
</dbReference>
<evidence type="ECO:0000313" key="8">
    <source>
        <dbReference type="Proteomes" id="UP000018733"/>
    </source>
</evidence>
<dbReference type="PANTHER" id="PTHR30055">
    <property type="entry name" value="HTH-TYPE TRANSCRIPTIONAL REGULATOR RUTR"/>
    <property type="match status" value="1"/>
</dbReference>
<organism evidence="7 8">
    <name type="scientific">Advenella kashmirensis W13003</name>
    <dbReference type="NCBI Taxonomy" id="1424334"/>
    <lineage>
        <taxon>Bacteria</taxon>
        <taxon>Pseudomonadati</taxon>
        <taxon>Pseudomonadota</taxon>
        <taxon>Betaproteobacteria</taxon>
        <taxon>Burkholderiales</taxon>
        <taxon>Alcaligenaceae</taxon>
    </lineage>
</organism>
<dbReference type="InterPro" id="IPR036271">
    <property type="entry name" value="Tet_transcr_reg_TetR-rel_C_sf"/>
</dbReference>
<dbReference type="GO" id="GO:0003700">
    <property type="term" value="F:DNA-binding transcription factor activity"/>
    <property type="evidence" value="ECO:0007669"/>
    <property type="project" value="TreeGrafter"/>
</dbReference>
<protein>
    <submittedName>
        <fullName evidence="7">TetR family transcriptional regulator</fullName>
    </submittedName>
</protein>
<evidence type="ECO:0000259" key="6">
    <source>
        <dbReference type="PROSITE" id="PS50977"/>
    </source>
</evidence>
<feature type="domain" description="HTH tetR-type" evidence="6">
    <location>
        <begin position="32"/>
        <end position="92"/>
    </location>
</feature>
<proteinExistence type="predicted"/>
<dbReference type="PANTHER" id="PTHR30055:SF234">
    <property type="entry name" value="HTH-TYPE TRANSCRIPTIONAL REGULATOR BETI"/>
    <property type="match status" value="1"/>
</dbReference>
<dbReference type="GO" id="GO:0000976">
    <property type="term" value="F:transcription cis-regulatory region binding"/>
    <property type="evidence" value="ECO:0007669"/>
    <property type="project" value="TreeGrafter"/>
</dbReference>